<dbReference type="PANTHER" id="PTHR37533:SF2">
    <property type="entry name" value="FLAGELLAR HOOK-LENGTH CONTROL PROTEIN"/>
    <property type="match status" value="1"/>
</dbReference>
<evidence type="ECO:0000259" key="1">
    <source>
        <dbReference type="Pfam" id="PF02120"/>
    </source>
</evidence>
<feature type="domain" description="Flagellar hook-length control protein-like C-terminal" evidence="1">
    <location>
        <begin position="243"/>
        <end position="323"/>
    </location>
</feature>
<evidence type="ECO:0000313" key="3">
    <source>
        <dbReference type="Proteomes" id="UP000240530"/>
    </source>
</evidence>
<keyword evidence="2" id="KW-0966">Cell projection</keyword>
<dbReference type="Proteomes" id="UP000240530">
    <property type="component" value="Unassembled WGS sequence"/>
</dbReference>
<keyword evidence="2" id="KW-0282">Flagellum</keyword>
<comment type="caution">
    <text evidence="2">The sequence shown here is derived from an EMBL/GenBank/DDBJ whole genome shotgun (WGS) entry which is preliminary data.</text>
</comment>
<dbReference type="PANTHER" id="PTHR37533">
    <property type="entry name" value="FLAGELLAR HOOK-LENGTH CONTROL PROTEIN"/>
    <property type="match status" value="1"/>
</dbReference>
<evidence type="ECO:0000313" key="2">
    <source>
        <dbReference type="EMBL" id="PSV11777.1"/>
    </source>
</evidence>
<proteinExistence type="predicted"/>
<reference evidence="2 3" key="1">
    <citation type="submission" date="2018-03" db="EMBL/GenBank/DDBJ databases">
        <title>Whole genome sequencing of Histamine producing bacteria.</title>
        <authorList>
            <person name="Butler K."/>
        </authorList>
    </citation>
    <scope>NUCLEOTIDE SEQUENCE [LARGE SCALE GENOMIC DNA]</scope>
    <source>
        <strain evidence="2 3">Res.4.1</strain>
    </source>
</reference>
<dbReference type="Gene3D" id="3.30.750.140">
    <property type="match status" value="1"/>
</dbReference>
<keyword evidence="2" id="KW-0969">Cilium</keyword>
<dbReference type="InterPro" id="IPR038610">
    <property type="entry name" value="FliK-like_C_sf"/>
</dbReference>
<sequence>MLINNALSKVDNMASSSDIKQAGMPVKSFDKTEAQGNFSHTLQTLPTTQQQENVSPDLPFGSMNNAVLDQGNHQTDEQFTTIIDGEETQSQWQNQTDTSLYIAPLAALPLNQEALQYPKAQQLNITNTAEVLVNNQRIVDGINNSPITDSNTIKSSAAPLTTTALSSDSLAQISSLTAIKTPASNRELTVSQVVQNLTTIEQTLPANTQSQVNITANRANWAPISIDPQSPQWGEKMINILQDRVSLQATQNMQEARIRLDPPDLGKLDLIVKMEGDKLSVQISANNSAVRDALSQVSERLRHDLQQQFMSVNVNISHGEQQSHRQQTTEHTLQDDNDHLVMTASSTTPIDTSTANEHWLSTLA</sequence>
<dbReference type="EMBL" id="PYNS01000005">
    <property type="protein sequence ID" value="PSV11777.1"/>
    <property type="molecule type" value="Genomic_DNA"/>
</dbReference>
<dbReference type="CDD" id="cd17470">
    <property type="entry name" value="T3SS_Flik_C"/>
    <property type="match status" value="1"/>
</dbReference>
<name>A0A2T3KWM6_PHOLD</name>
<dbReference type="RefSeq" id="WP_107184696.1">
    <property type="nucleotide sequence ID" value="NZ_JAWQGC010000001.1"/>
</dbReference>
<accession>A0A2T3KWM6</accession>
<dbReference type="AlphaFoldDB" id="A0A2T3KWM6"/>
<organism evidence="2 3">
    <name type="scientific">Photobacterium leiognathi subsp. mandapamensis</name>
    <name type="common">Photobacterium mandapamensis</name>
    <dbReference type="NCBI Taxonomy" id="48408"/>
    <lineage>
        <taxon>Bacteria</taxon>
        <taxon>Pseudomonadati</taxon>
        <taxon>Pseudomonadota</taxon>
        <taxon>Gammaproteobacteria</taxon>
        <taxon>Vibrionales</taxon>
        <taxon>Vibrionaceae</taxon>
        <taxon>Photobacterium</taxon>
    </lineage>
</organism>
<gene>
    <name evidence="2" type="ORF">C0W93_07775</name>
</gene>
<protein>
    <submittedName>
        <fullName evidence="2">Flagellar hook-length control protein FliK</fullName>
    </submittedName>
</protein>
<dbReference type="Pfam" id="PF02120">
    <property type="entry name" value="Flg_hook"/>
    <property type="match status" value="1"/>
</dbReference>
<dbReference type="InterPro" id="IPR052563">
    <property type="entry name" value="FliK"/>
</dbReference>
<dbReference type="InterPro" id="IPR021136">
    <property type="entry name" value="Flagellar_hook_control-like_C"/>
</dbReference>